<evidence type="ECO:0000259" key="3">
    <source>
        <dbReference type="PROSITE" id="PS51259"/>
    </source>
</evidence>
<feature type="compositionally biased region" description="Basic and acidic residues" evidence="1">
    <location>
        <begin position="1"/>
        <end position="17"/>
    </location>
</feature>
<accession>A0ABD1FLY9</accession>
<dbReference type="PANTHER" id="PTHR31280">
    <property type="entry name" value="PROTEIN UNC-13 HOMOLOG"/>
    <property type="match status" value="1"/>
</dbReference>
<gene>
    <name evidence="4" type="ORF">AAHA92_32518</name>
</gene>
<dbReference type="EMBL" id="JBEAFC010000014">
    <property type="protein sequence ID" value="KAL1532520.1"/>
    <property type="molecule type" value="Genomic_DNA"/>
</dbReference>
<dbReference type="Gene3D" id="1.10.357.50">
    <property type="match status" value="1"/>
</dbReference>
<sequence length="988" mass="109834">MASLFRDRTLGHSKRDSFSSSSSITISAASPSSATSRFIPPALTPLPFPFGDLTPTLPDDDLRATAYEIFVSANRSSSSKPLTYIASNGHGNSPSTSSSNGASNSNLQRSLTSAAASKMKKALGMRSTSSKQSPDSAKMKKPVTLGELMRIQMRISEAADSRIRRGLLRISAGQVGRRNESMILPLELLQQFKASDFPDQDEYEAWQKRNLRMLEAGLLLHPHLPLERGNTAAQRLRQIIQAALGRPIETGRNNESMQVLRTTVIGLANRMSDGAPLESSHWADGFPLNLRLYEMLLEACFDLNEETSFIEEVDELMELIKKTWGVLGLNQMLHNLCFTWVLFNRYVATGQVENDLLCAADSQLADVSQDAKMTKDPVYAKILSSALTAMLGWAEKRLLAYHETFDSGNINTMQAIVSIGVVATKILVEDISNEYRRRRKNEVDVALSRIDTYIRSSLRTAFAQMMEKADSSRRASRNQLNFLPVLAILAKDVGELAVKEKDTFSPILKIWHPFAAGVAVATLHVCYGNELKQFISGITELTPDAVQILRAADKLEKDLVQIAVEDSVDSDDGGKAIIREMPPYEAEGAIANLVKAWIKTRIDRLKEWVDRNLQQEDWNPRANQEGFAPSAVEVLRIVDETLEAFFELPIPMHPAILPDLVAGLDKCLQYYATKAKSGCGSKNVYIPTMPALTRCSTGSSFNWKKKEKSTTLQKRNPQVATVNGDSSTGVPQLCVRINTLHKIRSELEVVEKRIITLLRNSESAHVEDFSNGLGKKFELTPPTCIEAVQQLSEGLAYKVVFHDLSHVLWDSLYVGDVSSSRIEPFLHELERNLTIVADNVNARVRTRIIADVMRASFDGFLLVLLAGGPSRAFFKQDSPVIEDDFKALRDLFSADGDGLPDDIIDKFSATVRDVLPLFRTDTESLIERFRRLTLEAYGSSAKARLPLPATSGKWGPTEPNTLLRVLCYRNDETATRFLKKTYNLPKKL</sequence>
<protein>
    <submittedName>
        <fullName evidence="4">Protein unc-13</fullName>
    </submittedName>
</protein>
<proteinExistence type="predicted"/>
<keyword evidence="5" id="KW-1185">Reference proteome</keyword>
<dbReference type="PANTHER" id="PTHR31280:SF4">
    <property type="entry name" value="ELONGATION FACTOR TS (DUF810)"/>
    <property type="match status" value="1"/>
</dbReference>
<dbReference type="InterPro" id="IPR014770">
    <property type="entry name" value="Munc13_1"/>
</dbReference>
<dbReference type="Pfam" id="PF25761">
    <property type="entry name" value="TPR_PATROL1"/>
    <property type="match status" value="1"/>
</dbReference>
<dbReference type="Proteomes" id="UP001567538">
    <property type="component" value="Unassembled WGS sequence"/>
</dbReference>
<comment type="caution">
    <text evidence="4">The sequence shown here is derived from an EMBL/GenBank/DDBJ whole genome shotgun (WGS) entry which is preliminary data.</text>
</comment>
<dbReference type="InterPro" id="IPR008528">
    <property type="entry name" value="unc-13_homologue"/>
</dbReference>
<feature type="region of interest" description="Disordered" evidence="1">
    <location>
        <begin position="1"/>
        <end position="38"/>
    </location>
</feature>
<evidence type="ECO:0000259" key="2">
    <source>
        <dbReference type="PROSITE" id="PS51258"/>
    </source>
</evidence>
<dbReference type="AlphaFoldDB" id="A0ABD1FLY9"/>
<dbReference type="InterPro" id="IPR014772">
    <property type="entry name" value="Munc13_dom-2"/>
</dbReference>
<evidence type="ECO:0000313" key="4">
    <source>
        <dbReference type="EMBL" id="KAL1532520.1"/>
    </source>
</evidence>
<name>A0ABD1FLY9_SALDI</name>
<feature type="domain" description="MHD1" evidence="2">
    <location>
        <begin position="546"/>
        <end position="689"/>
    </location>
</feature>
<dbReference type="InterPro" id="IPR057984">
    <property type="entry name" value="PATROL1_C"/>
</dbReference>
<reference evidence="4 5" key="1">
    <citation type="submission" date="2024-06" db="EMBL/GenBank/DDBJ databases">
        <title>A chromosome level genome sequence of Diviner's sage (Salvia divinorum).</title>
        <authorList>
            <person name="Ford S.A."/>
            <person name="Ro D.-K."/>
            <person name="Ness R.W."/>
            <person name="Phillips M.A."/>
        </authorList>
    </citation>
    <scope>NUCLEOTIDE SEQUENCE [LARGE SCALE GENOMIC DNA]</scope>
    <source>
        <strain evidence="4">SAF-2024a</strain>
        <tissue evidence="4">Leaf</tissue>
    </source>
</reference>
<feature type="compositionally biased region" description="Low complexity" evidence="1">
    <location>
        <begin position="87"/>
        <end position="106"/>
    </location>
</feature>
<evidence type="ECO:0000313" key="5">
    <source>
        <dbReference type="Proteomes" id="UP001567538"/>
    </source>
</evidence>
<feature type="compositionally biased region" description="Polar residues" evidence="1">
    <location>
        <begin position="126"/>
        <end position="135"/>
    </location>
</feature>
<dbReference type="PROSITE" id="PS51259">
    <property type="entry name" value="MHD2"/>
    <property type="match status" value="1"/>
</dbReference>
<feature type="compositionally biased region" description="Low complexity" evidence="1">
    <location>
        <begin position="18"/>
        <end position="36"/>
    </location>
</feature>
<feature type="domain" description="MHD2" evidence="3">
    <location>
        <begin position="819"/>
        <end position="929"/>
    </location>
</feature>
<evidence type="ECO:0000256" key="1">
    <source>
        <dbReference type="SAM" id="MobiDB-lite"/>
    </source>
</evidence>
<organism evidence="4 5">
    <name type="scientific">Salvia divinorum</name>
    <name type="common">Maria pastora</name>
    <name type="synonym">Diviner's sage</name>
    <dbReference type="NCBI Taxonomy" id="28513"/>
    <lineage>
        <taxon>Eukaryota</taxon>
        <taxon>Viridiplantae</taxon>
        <taxon>Streptophyta</taxon>
        <taxon>Embryophyta</taxon>
        <taxon>Tracheophyta</taxon>
        <taxon>Spermatophyta</taxon>
        <taxon>Magnoliopsida</taxon>
        <taxon>eudicotyledons</taxon>
        <taxon>Gunneridae</taxon>
        <taxon>Pentapetalae</taxon>
        <taxon>asterids</taxon>
        <taxon>lamiids</taxon>
        <taxon>Lamiales</taxon>
        <taxon>Lamiaceae</taxon>
        <taxon>Nepetoideae</taxon>
        <taxon>Mentheae</taxon>
        <taxon>Salviinae</taxon>
        <taxon>Salvia</taxon>
        <taxon>Salvia subgen. Calosphace</taxon>
    </lineage>
</organism>
<dbReference type="PROSITE" id="PS51258">
    <property type="entry name" value="MHD1"/>
    <property type="match status" value="1"/>
</dbReference>
<feature type="region of interest" description="Disordered" evidence="1">
    <location>
        <begin position="81"/>
        <end position="141"/>
    </location>
</feature>